<evidence type="ECO:0000259" key="3">
    <source>
        <dbReference type="SMART" id="SM00329"/>
    </source>
</evidence>
<dbReference type="InterPro" id="IPR001124">
    <property type="entry name" value="Lipid-bd_serum_glycop_C"/>
</dbReference>
<dbReference type="AlphaFoldDB" id="A0A151MIH5"/>
<keyword evidence="1" id="KW-0732">Signal</keyword>
<dbReference type="SMART" id="SM00329">
    <property type="entry name" value="BPI2"/>
    <property type="match status" value="2"/>
</dbReference>
<feature type="signal peptide" evidence="1">
    <location>
        <begin position="1"/>
        <end position="24"/>
    </location>
</feature>
<name>A0A151MIH5_ALLMI</name>
<dbReference type="Proteomes" id="UP000050525">
    <property type="component" value="Unassembled WGS sequence"/>
</dbReference>
<comment type="caution">
    <text evidence="4">The sequence shown here is derived from an EMBL/GenBank/DDBJ whole genome shotgun (WGS) entry which is preliminary data.</text>
</comment>
<feature type="chain" id="PRO_5007585200" evidence="1">
    <location>
        <begin position="25"/>
        <end position="828"/>
    </location>
</feature>
<dbReference type="InterPro" id="IPR017942">
    <property type="entry name" value="Lipid-bd_serum_glycop_N"/>
</dbReference>
<proteinExistence type="predicted"/>
<evidence type="ECO:0000313" key="5">
    <source>
        <dbReference type="Proteomes" id="UP000050525"/>
    </source>
</evidence>
<evidence type="ECO:0000256" key="1">
    <source>
        <dbReference type="SAM" id="SignalP"/>
    </source>
</evidence>
<dbReference type="InterPro" id="IPR051660">
    <property type="entry name" value="BPI_fold-BPI/LBP"/>
</dbReference>
<dbReference type="PANTHER" id="PTHR46019">
    <property type="entry name" value="BPI FOLD-CONTAINING FAMILY B MEMBER 4-RELATED"/>
    <property type="match status" value="1"/>
</dbReference>
<dbReference type="GO" id="GO:0008289">
    <property type="term" value="F:lipid binding"/>
    <property type="evidence" value="ECO:0007669"/>
    <property type="project" value="InterPro"/>
</dbReference>
<accession>A0A151MIH5</accession>
<dbReference type="Gene3D" id="3.15.20.10">
    <property type="entry name" value="Bactericidal permeability-increasing protein, domain 2"/>
    <property type="match status" value="2"/>
</dbReference>
<dbReference type="SUPFAM" id="SSF55394">
    <property type="entry name" value="Bactericidal permeability-increasing protein, BPI"/>
    <property type="match status" value="4"/>
</dbReference>
<dbReference type="STRING" id="8496.A0A151MIH5"/>
<dbReference type="PANTHER" id="PTHR46019:SF2">
    <property type="entry name" value="BPI FOLD-CONTAINING FAMILY B MEMBER 6"/>
    <property type="match status" value="1"/>
</dbReference>
<dbReference type="eggNOG" id="KOG4160">
    <property type="taxonomic scope" value="Eukaryota"/>
</dbReference>
<evidence type="ECO:0000313" key="4">
    <source>
        <dbReference type="EMBL" id="KYO24190.1"/>
    </source>
</evidence>
<dbReference type="Pfam" id="PF01273">
    <property type="entry name" value="LBP_BPI_CETP"/>
    <property type="match status" value="1"/>
</dbReference>
<reference evidence="4 5" key="1">
    <citation type="journal article" date="2012" name="Genome Biol.">
        <title>Sequencing three crocodilian genomes to illuminate the evolution of archosaurs and amniotes.</title>
        <authorList>
            <person name="St John J.A."/>
            <person name="Braun E.L."/>
            <person name="Isberg S.R."/>
            <person name="Miles L.G."/>
            <person name="Chong A.Y."/>
            <person name="Gongora J."/>
            <person name="Dalzell P."/>
            <person name="Moran C."/>
            <person name="Bed'hom B."/>
            <person name="Abzhanov A."/>
            <person name="Burgess S.C."/>
            <person name="Cooksey A.M."/>
            <person name="Castoe T.A."/>
            <person name="Crawford N.G."/>
            <person name="Densmore L.D."/>
            <person name="Drew J.C."/>
            <person name="Edwards S.V."/>
            <person name="Faircloth B.C."/>
            <person name="Fujita M.K."/>
            <person name="Greenwold M.J."/>
            <person name="Hoffmann F.G."/>
            <person name="Howard J.M."/>
            <person name="Iguchi T."/>
            <person name="Janes D.E."/>
            <person name="Khan S.Y."/>
            <person name="Kohno S."/>
            <person name="de Koning A.J."/>
            <person name="Lance S.L."/>
            <person name="McCarthy F.M."/>
            <person name="McCormack J.E."/>
            <person name="Merchant M.E."/>
            <person name="Peterson D.G."/>
            <person name="Pollock D.D."/>
            <person name="Pourmand N."/>
            <person name="Raney B.J."/>
            <person name="Roessler K.A."/>
            <person name="Sanford J.R."/>
            <person name="Sawyer R.H."/>
            <person name="Schmidt C.J."/>
            <person name="Triplett E.W."/>
            <person name="Tuberville T.D."/>
            <person name="Venegas-Anaya M."/>
            <person name="Howard J.T."/>
            <person name="Jarvis E.D."/>
            <person name="Guillette L.J.Jr."/>
            <person name="Glenn T.C."/>
            <person name="Green R.E."/>
            <person name="Ray D.A."/>
        </authorList>
    </citation>
    <scope>NUCLEOTIDE SEQUENCE [LARGE SCALE GENOMIC DNA]</scope>
    <source>
        <strain evidence="4">KSC_2009_1</strain>
    </source>
</reference>
<evidence type="ECO:0000259" key="2">
    <source>
        <dbReference type="SMART" id="SM00328"/>
    </source>
</evidence>
<sequence>MPELPRSRICCVFFLCGWLVSSHGTDAPGAVLKIDIETIDQAVTTAMAESNVLQKLAEAASKKQPGAKPIKGITGLMVKDLQPPEISLTFVPGTGLFMAVLTKITIAGRSFIGGNMEISLVANMTAKNKLSQDDSGSPKFSVENCQIAIVSVKTNLPSNMLPKMVNKFLDSTLKKVMPGMLCPAVGAVLELMNAKFDTMMAQMPFGALGSIQFTLLSPPIISQDFIELHLKPILQHQGGDPVDLPADPPALASLLPKTEPGTQIVLSANLLAGELTLLQASFDLNVTDNPALELPPLTTATLASLLPEVSESLPPSKPLVIELRVTKPPLVTIKEDKSLLHLFATMEFLSGDPSDSRDPLFVLETHINLDTQFSVREEKLHISVALDRLYKMGLSSSSVGPFDETPLKGFLADIIQVAYVPALNVALREGMPLPYLFGLKYSHTEISMFEGALVLNVRVKGPVAEEEDEGLRYIFLTKISARDSGETPLLQVEVNITAAVAVQADGKDGIKLVVKDCQTHIGNVQAISSLIHVEKVLMNALIKFLPKVLCPVIDTVVSLANIVIRIVDTVAPVGKLGHIHYLVKGLPPVDGQHLRLDLNAFVTDAVDEVIAPWVGPGAPMSLPPASDHTSQVVLSESLLDSVFALLHSGGHLDMDITDRVANTLIPLTTDAIKPKIPEVSHLIPKHLPLVVKFRFASPPKVTLQDGKAILNVTVSIEVLIRHKNATLQPLFTVDGNIILSLGLSVKDLKLHLDFKVERVQFWLASSHFGPFDISDLENWLRKIIESLHLPKLRTALKDGIPLPKLFGMDLTNAAVDIADHAVVLTKMV</sequence>
<feature type="domain" description="Lipid-binding serum glycoprotein N-terminal" evidence="2">
    <location>
        <begin position="33"/>
        <end position="239"/>
    </location>
</feature>
<dbReference type="EMBL" id="AKHW03006102">
    <property type="protein sequence ID" value="KYO24190.1"/>
    <property type="molecule type" value="Genomic_DNA"/>
</dbReference>
<dbReference type="InterPro" id="IPR017943">
    <property type="entry name" value="Bactericidal_perm-incr_a/b_dom"/>
</dbReference>
<dbReference type="SMART" id="SM00328">
    <property type="entry name" value="BPI1"/>
    <property type="match status" value="1"/>
</dbReference>
<organism evidence="4 5">
    <name type="scientific">Alligator mississippiensis</name>
    <name type="common">American alligator</name>
    <dbReference type="NCBI Taxonomy" id="8496"/>
    <lineage>
        <taxon>Eukaryota</taxon>
        <taxon>Metazoa</taxon>
        <taxon>Chordata</taxon>
        <taxon>Craniata</taxon>
        <taxon>Vertebrata</taxon>
        <taxon>Euteleostomi</taxon>
        <taxon>Archelosauria</taxon>
        <taxon>Archosauria</taxon>
        <taxon>Crocodylia</taxon>
        <taxon>Alligatoridae</taxon>
        <taxon>Alligatorinae</taxon>
        <taxon>Alligator</taxon>
    </lineage>
</organism>
<gene>
    <name evidence="4" type="primary">BPIFB6</name>
    <name evidence="4" type="ORF">Y1Q_0020299</name>
</gene>
<feature type="domain" description="Lipid-binding serum glycoprotein C-terminal" evidence="3">
    <location>
        <begin position="256"/>
        <end position="457"/>
    </location>
</feature>
<dbReference type="Gene3D" id="3.15.10.10">
    <property type="entry name" value="Bactericidal permeability-increasing protein, domain 1"/>
    <property type="match status" value="2"/>
</dbReference>
<feature type="domain" description="Lipid-binding serum glycoprotein C-terminal" evidence="3">
    <location>
        <begin position="624"/>
        <end position="826"/>
    </location>
</feature>
<dbReference type="Pfam" id="PF02886">
    <property type="entry name" value="LBP_BPI_CETP_C"/>
    <property type="match status" value="2"/>
</dbReference>
<keyword evidence="5" id="KW-1185">Reference proteome</keyword>
<protein>
    <submittedName>
        <fullName evidence="4">BPI fold-containing family B member 6</fullName>
    </submittedName>
</protein>